<evidence type="ECO:0000256" key="7">
    <source>
        <dbReference type="ARBA" id="ARBA00023128"/>
    </source>
</evidence>
<dbReference type="Pfam" id="PF01553">
    <property type="entry name" value="Acyltransferase"/>
    <property type="match status" value="1"/>
</dbReference>
<dbReference type="AlphaFoldDB" id="A0A812DD26"/>
<evidence type="ECO:0000256" key="1">
    <source>
        <dbReference type="ARBA" id="ARBA00004137"/>
    </source>
</evidence>
<dbReference type="Proteomes" id="UP000597762">
    <property type="component" value="Unassembled WGS sequence"/>
</dbReference>
<comment type="subcellular location">
    <subcellularLocation>
        <location evidence="1">Mitochondrion inner membrane</location>
        <topology evidence="1">Peripheral membrane protein</topology>
        <orientation evidence="1">Intermembrane side</orientation>
    </subcellularLocation>
    <subcellularLocation>
        <location evidence="10">Mitochondrion outer membrane</location>
        <topology evidence="10">Peripheral membrane protein</topology>
        <orientation evidence="10">Intermembrane side</orientation>
    </subcellularLocation>
</comment>
<evidence type="ECO:0000259" key="14">
    <source>
        <dbReference type="SMART" id="SM00563"/>
    </source>
</evidence>
<evidence type="ECO:0000256" key="13">
    <source>
        <dbReference type="RuleBase" id="RU365062"/>
    </source>
</evidence>
<evidence type="ECO:0000256" key="9">
    <source>
        <dbReference type="ARBA" id="ARBA00023315"/>
    </source>
</evidence>
<accession>A0A812DD26</accession>
<dbReference type="OrthoDB" id="193467at2759"/>
<name>A0A812DD26_ACAPH</name>
<keyword evidence="9 15" id="KW-0012">Acyltransferase</keyword>
<dbReference type="SUPFAM" id="SSF69593">
    <property type="entry name" value="Glycerol-3-phosphate (1)-acyltransferase"/>
    <property type="match status" value="1"/>
</dbReference>
<dbReference type="EMBL" id="CAHIKZ030002998">
    <property type="protein sequence ID" value="CAE1294855.1"/>
    <property type="molecule type" value="Genomic_DNA"/>
</dbReference>
<proteinExistence type="inferred from homology"/>
<dbReference type="GO" id="GO:0047184">
    <property type="term" value="F:1-acylglycerophosphocholine O-acyltransferase activity"/>
    <property type="evidence" value="ECO:0007669"/>
    <property type="project" value="TreeGrafter"/>
</dbReference>
<evidence type="ECO:0000313" key="15">
    <source>
        <dbReference type="EMBL" id="CAE1294855.1"/>
    </source>
</evidence>
<evidence type="ECO:0000256" key="6">
    <source>
        <dbReference type="ARBA" id="ARBA00023098"/>
    </source>
</evidence>
<comment type="caution">
    <text evidence="15">The sequence shown here is derived from an EMBL/GenBank/DDBJ whole genome shotgun (WGS) entry which is preliminary data.</text>
</comment>
<comment type="catalytic activity">
    <reaction evidence="11">
        <text>1'-[1,2-diacyl-sn-glycero-3-phospho],3'-[1-acyl-sn-glycero-3-phospho]-glycerol + a 1,2-diacyl-sn-glycero-3-phosphocholine = a cardiolipin + a 1-acyl-sn-glycero-3-phosphocholine</text>
        <dbReference type="Rhea" id="RHEA:33731"/>
        <dbReference type="ChEBI" id="CHEBI:57643"/>
        <dbReference type="ChEBI" id="CHEBI:58168"/>
        <dbReference type="ChEBI" id="CHEBI:62237"/>
        <dbReference type="ChEBI" id="CHEBI:64743"/>
    </reaction>
    <physiologicalReaction direction="left-to-right" evidence="11">
        <dbReference type="Rhea" id="RHEA:33732"/>
    </physiologicalReaction>
    <physiologicalReaction direction="right-to-left" evidence="11">
        <dbReference type="Rhea" id="RHEA:33733"/>
    </physiologicalReaction>
</comment>
<dbReference type="PANTHER" id="PTHR12497:SF0">
    <property type="entry name" value="TAFAZZIN"/>
    <property type="match status" value="1"/>
</dbReference>
<keyword evidence="6" id="KW-0443">Lipid metabolism</keyword>
<keyword evidence="7" id="KW-0496">Mitochondrion</keyword>
<dbReference type="InterPro" id="IPR000872">
    <property type="entry name" value="Tafazzin"/>
</dbReference>
<dbReference type="PANTHER" id="PTHR12497">
    <property type="entry name" value="TAZ PROTEIN TAFAZZIN"/>
    <property type="match status" value="1"/>
</dbReference>
<protein>
    <recommendedName>
        <fullName evidence="13">Tafazzin family protein</fullName>
    </recommendedName>
</protein>
<organism evidence="15 16">
    <name type="scientific">Acanthosepion pharaonis</name>
    <name type="common">Pharaoh cuttlefish</name>
    <name type="synonym">Sepia pharaonis</name>
    <dbReference type="NCBI Taxonomy" id="158019"/>
    <lineage>
        <taxon>Eukaryota</taxon>
        <taxon>Metazoa</taxon>
        <taxon>Spiralia</taxon>
        <taxon>Lophotrochozoa</taxon>
        <taxon>Mollusca</taxon>
        <taxon>Cephalopoda</taxon>
        <taxon>Coleoidea</taxon>
        <taxon>Decapodiformes</taxon>
        <taxon>Sepiida</taxon>
        <taxon>Sepiina</taxon>
        <taxon>Sepiidae</taxon>
        <taxon>Acanthosepion</taxon>
    </lineage>
</organism>
<evidence type="ECO:0000256" key="5">
    <source>
        <dbReference type="ARBA" id="ARBA00022792"/>
    </source>
</evidence>
<evidence type="ECO:0000313" key="16">
    <source>
        <dbReference type="Proteomes" id="UP000597762"/>
    </source>
</evidence>
<evidence type="ECO:0000256" key="2">
    <source>
        <dbReference type="ARBA" id="ARBA00010524"/>
    </source>
</evidence>
<comment type="similarity">
    <text evidence="2 13">Belongs to the taffazin family.</text>
</comment>
<sequence>MPIDHIWIFPPANKPSKIWNISTKIILSLVGASSKLWSDWLNTFNLINGDILYKTIEDRPSNQGLVTVSNHYSCIDEPLLWGILKWKYLIGARNIRWTLGADNICFTKYWHTVFFSLGRVVPVCRGEGVYQRSMDFVLEQLNRGQWLHMFPEGKVNLTKECLRLKWGVGRLIADCNNNSLVLPMWHIGMDSILPNKKPYIPRIGQTVTILVGEPLQFKSDVDSLRQDGKSAREIRKHITDKIQEEMKLLRKRAEQYHCEKLHKS</sequence>
<dbReference type="GO" id="GO:0005743">
    <property type="term" value="C:mitochondrial inner membrane"/>
    <property type="evidence" value="ECO:0007669"/>
    <property type="project" value="UniProtKB-SubCell"/>
</dbReference>
<dbReference type="PRINTS" id="PR00979">
    <property type="entry name" value="TAFAZZIN"/>
</dbReference>
<dbReference type="GO" id="GO:0005741">
    <property type="term" value="C:mitochondrial outer membrane"/>
    <property type="evidence" value="ECO:0007669"/>
    <property type="project" value="UniProtKB-SubCell"/>
</dbReference>
<evidence type="ECO:0000256" key="4">
    <source>
        <dbReference type="ARBA" id="ARBA00022787"/>
    </source>
</evidence>
<comment type="catalytic activity">
    <reaction evidence="12">
        <text>1,2-di-(9Z-octadecenoyl)-sn-glycero-3-phosphocholine + 1-hexadecanoyl-sn-glycero-3-phosphocholine = 1-hexadecanoyl-2-(9Z-octadecenoyl)-sn-glycero-3-phosphocholine + 1-(9Z-octadecenoyl)-sn-glycero-3-phosphocholine</text>
        <dbReference type="Rhea" id="RHEA:43816"/>
        <dbReference type="ChEBI" id="CHEBI:28610"/>
        <dbReference type="ChEBI" id="CHEBI:72998"/>
        <dbReference type="ChEBI" id="CHEBI:73001"/>
        <dbReference type="ChEBI" id="CHEBI:74669"/>
    </reaction>
    <physiologicalReaction direction="left-to-right" evidence="12">
        <dbReference type="Rhea" id="RHEA:43817"/>
    </physiologicalReaction>
    <physiologicalReaction direction="right-to-left" evidence="12">
        <dbReference type="Rhea" id="RHEA:43818"/>
    </physiologicalReaction>
</comment>
<feature type="domain" description="Phospholipid/glycerol acyltransferase" evidence="14">
    <location>
        <begin position="65"/>
        <end position="189"/>
    </location>
</feature>
<evidence type="ECO:0000256" key="12">
    <source>
        <dbReference type="ARBA" id="ARBA00049543"/>
    </source>
</evidence>
<dbReference type="CDD" id="cd07989">
    <property type="entry name" value="LPLAT_AGPAT-like"/>
    <property type="match status" value="1"/>
</dbReference>
<dbReference type="GO" id="GO:0035965">
    <property type="term" value="P:cardiolipin acyl-chain remodeling"/>
    <property type="evidence" value="ECO:0007669"/>
    <property type="project" value="TreeGrafter"/>
</dbReference>
<keyword evidence="3 15" id="KW-0808">Transferase</keyword>
<dbReference type="SMART" id="SM00563">
    <property type="entry name" value="PlsC"/>
    <property type="match status" value="1"/>
</dbReference>
<evidence type="ECO:0000256" key="8">
    <source>
        <dbReference type="ARBA" id="ARBA00023136"/>
    </source>
</evidence>
<keyword evidence="8" id="KW-0472">Membrane</keyword>
<dbReference type="InterPro" id="IPR002123">
    <property type="entry name" value="Plipid/glycerol_acylTrfase"/>
</dbReference>
<keyword evidence="4" id="KW-1000">Mitochondrion outer membrane</keyword>
<gene>
    <name evidence="15" type="ORF">SPHA_50597</name>
</gene>
<evidence type="ECO:0000256" key="10">
    <source>
        <dbReference type="ARBA" id="ARBA00024323"/>
    </source>
</evidence>
<keyword evidence="5" id="KW-0999">Mitochondrion inner membrane</keyword>
<evidence type="ECO:0000256" key="3">
    <source>
        <dbReference type="ARBA" id="ARBA00022679"/>
    </source>
</evidence>
<evidence type="ECO:0000256" key="11">
    <source>
        <dbReference type="ARBA" id="ARBA00047906"/>
    </source>
</evidence>
<keyword evidence="16" id="KW-1185">Reference proteome</keyword>
<dbReference type="GO" id="GO:0007007">
    <property type="term" value="P:inner mitochondrial membrane organization"/>
    <property type="evidence" value="ECO:0007669"/>
    <property type="project" value="TreeGrafter"/>
</dbReference>
<reference evidence="15" key="1">
    <citation type="submission" date="2021-01" db="EMBL/GenBank/DDBJ databases">
        <authorList>
            <person name="Li R."/>
            <person name="Bekaert M."/>
        </authorList>
    </citation>
    <scope>NUCLEOTIDE SEQUENCE</scope>
    <source>
        <strain evidence="15">Farmed</strain>
    </source>
</reference>